<evidence type="ECO:0000313" key="2">
    <source>
        <dbReference type="EMBL" id="CAJ0950699.1"/>
    </source>
</evidence>
<reference evidence="2" key="1">
    <citation type="submission" date="2023-07" db="EMBL/GenBank/DDBJ databases">
        <authorList>
            <person name="Stuckert A."/>
        </authorList>
    </citation>
    <scope>NUCLEOTIDE SEQUENCE</scope>
</reference>
<dbReference type="SMART" id="SM01289">
    <property type="entry name" value="PYRIN"/>
    <property type="match status" value="1"/>
</dbReference>
<protein>
    <recommendedName>
        <fullName evidence="1">Pyrin domain-containing protein</fullName>
    </recommendedName>
</protein>
<gene>
    <name evidence="2" type="ORF">RIMI_LOCUS13137422</name>
</gene>
<keyword evidence="3" id="KW-1185">Reference proteome</keyword>
<evidence type="ECO:0000259" key="1">
    <source>
        <dbReference type="PROSITE" id="PS50824"/>
    </source>
</evidence>
<comment type="caution">
    <text evidence="2">The sequence shown here is derived from an EMBL/GenBank/DDBJ whole genome shotgun (WGS) entry which is preliminary data.</text>
</comment>
<organism evidence="2 3">
    <name type="scientific">Ranitomeya imitator</name>
    <name type="common">mimic poison frog</name>
    <dbReference type="NCBI Taxonomy" id="111125"/>
    <lineage>
        <taxon>Eukaryota</taxon>
        <taxon>Metazoa</taxon>
        <taxon>Chordata</taxon>
        <taxon>Craniata</taxon>
        <taxon>Vertebrata</taxon>
        <taxon>Euteleostomi</taxon>
        <taxon>Amphibia</taxon>
        <taxon>Batrachia</taxon>
        <taxon>Anura</taxon>
        <taxon>Neobatrachia</taxon>
        <taxon>Hyloidea</taxon>
        <taxon>Dendrobatidae</taxon>
        <taxon>Dendrobatinae</taxon>
        <taxon>Ranitomeya</taxon>
    </lineage>
</organism>
<sequence>MMGLKTRTHGDLLLRSLEDLKKWEFRKFKDKLSDLPYSDKCSISRGLLEDADFIVTKNLMIKTYGEEEALLVALQVFKMISLMGPAEELQLKMSQKVKLWELNRPEDIKRVPVKHVEG</sequence>
<evidence type="ECO:0000313" key="3">
    <source>
        <dbReference type="Proteomes" id="UP001176940"/>
    </source>
</evidence>
<accession>A0ABN9LU19</accession>
<proteinExistence type="predicted"/>
<dbReference type="EMBL" id="CAUEEQ010032092">
    <property type="protein sequence ID" value="CAJ0950699.1"/>
    <property type="molecule type" value="Genomic_DNA"/>
</dbReference>
<dbReference type="Proteomes" id="UP001176940">
    <property type="component" value="Unassembled WGS sequence"/>
</dbReference>
<name>A0ABN9LU19_9NEOB</name>
<dbReference type="SUPFAM" id="SSF47986">
    <property type="entry name" value="DEATH domain"/>
    <property type="match status" value="1"/>
</dbReference>
<dbReference type="Pfam" id="PF02758">
    <property type="entry name" value="PYRIN"/>
    <property type="match status" value="1"/>
</dbReference>
<dbReference type="InterPro" id="IPR011029">
    <property type="entry name" value="DEATH-like_dom_sf"/>
</dbReference>
<feature type="domain" description="Pyrin" evidence="1">
    <location>
        <begin position="2"/>
        <end position="95"/>
    </location>
</feature>
<dbReference type="PROSITE" id="PS50824">
    <property type="entry name" value="DAPIN"/>
    <property type="match status" value="1"/>
</dbReference>
<dbReference type="InterPro" id="IPR004020">
    <property type="entry name" value="DAPIN"/>
</dbReference>
<dbReference type="Gene3D" id="1.10.533.10">
    <property type="entry name" value="Death Domain, Fas"/>
    <property type="match status" value="1"/>
</dbReference>